<evidence type="ECO:0000256" key="3">
    <source>
        <dbReference type="ARBA" id="ARBA00022692"/>
    </source>
</evidence>
<sequence>MTVRPERASGSLRAVEHALYLGAAYLLIAAAVALLGNAVYEAAQAWRPEGMDAAIVRLLDRVLLALMLAEIIYTLRHAERTHALTAAPFLVIGIIAAVRRMLIITAESVSHADLHDPRFLAALAELVVLGVTILVFTLAIRWQVRSGGDSPEPAG</sequence>
<gene>
    <name evidence="7" type="ORF">Dalu01_02408</name>
</gene>
<comment type="caution">
    <text evidence="7">The sequence shown here is derived from an EMBL/GenBank/DDBJ whole genome shotgun (WGS) entry which is preliminary data.</text>
</comment>
<dbReference type="EMBL" id="BAABRV010000005">
    <property type="protein sequence ID" value="GAA5534000.1"/>
    <property type="molecule type" value="Genomic_DNA"/>
</dbReference>
<dbReference type="Pfam" id="PF06146">
    <property type="entry name" value="PsiE"/>
    <property type="match status" value="1"/>
</dbReference>
<evidence type="ECO:0000256" key="2">
    <source>
        <dbReference type="ARBA" id="ARBA00022475"/>
    </source>
</evidence>
<organism evidence="7 8">
    <name type="scientific">Deinococcus aluminii</name>
    <dbReference type="NCBI Taxonomy" id="1656885"/>
    <lineage>
        <taxon>Bacteria</taxon>
        <taxon>Thermotogati</taxon>
        <taxon>Deinococcota</taxon>
        <taxon>Deinococci</taxon>
        <taxon>Deinococcales</taxon>
        <taxon>Deinococcaceae</taxon>
        <taxon>Deinococcus</taxon>
    </lineage>
</organism>
<evidence type="ECO:0000313" key="7">
    <source>
        <dbReference type="EMBL" id="GAA5534000.1"/>
    </source>
</evidence>
<feature type="transmembrane region" description="Helical" evidence="6">
    <location>
        <begin position="81"/>
        <end position="98"/>
    </location>
</feature>
<evidence type="ECO:0000256" key="6">
    <source>
        <dbReference type="SAM" id="Phobius"/>
    </source>
</evidence>
<proteinExistence type="predicted"/>
<keyword evidence="5 6" id="KW-0472">Membrane</keyword>
<keyword evidence="4 6" id="KW-1133">Transmembrane helix</keyword>
<keyword evidence="3 6" id="KW-0812">Transmembrane</keyword>
<feature type="transmembrane region" description="Helical" evidence="6">
    <location>
        <begin position="119"/>
        <end position="140"/>
    </location>
</feature>
<keyword evidence="8" id="KW-1185">Reference proteome</keyword>
<evidence type="ECO:0008006" key="9">
    <source>
        <dbReference type="Google" id="ProtNLM"/>
    </source>
</evidence>
<evidence type="ECO:0000256" key="1">
    <source>
        <dbReference type="ARBA" id="ARBA00004651"/>
    </source>
</evidence>
<feature type="transmembrane region" description="Helical" evidence="6">
    <location>
        <begin position="20"/>
        <end position="43"/>
    </location>
</feature>
<reference evidence="7 8" key="1">
    <citation type="submission" date="2024-02" db="EMBL/GenBank/DDBJ databases">
        <title>Deinococcus aluminii NBRC 112889.</title>
        <authorList>
            <person name="Ichikawa N."/>
            <person name="Katano-Makiyama Y."/>
            <person name="Hidaka K."/>
        </authorList>
    </citation>
    <scope>NUCLEOTIDE SEQUENCE [LARGE SCALE GENOMIC DNA]</scope>
    <source>
        <strain evidence="7 8">NBRC 112889</strain>
    </source>
</reference>
<keyword evidence="2" id="KW-1003">Cell membrane</keyword>
<protein>
    <recommendedName>
        <fullName evidence="9">Protein PsiE</fullName>
    </recommendedName>
</protein>
<name>A0ABP9XF54_9DEIO</name>
<evidence type="ECO:0000256" key="5">
    <source>
        <dbReference type="ARBA" id="ARBA00023136"/>
    </source>
</evidence>
<accession>A0ABP9XF54</accession>
<dbReference type="Proteomes" id="UP001404956">
    <property type="component" value="Unassembled WGS sequence"/>
</dbReference>
<feature type="transmembrane region" description="Helical" evidence="6">
    <location>
        <begin position="55"/>
        <end position="75"/>
    </location>
</feature>
<evidence type="ECO:0000313" key="8">
    <source>
        <dbReference type="Proteomes" id="UP001404956"/>
    </source>
</evidence>
<dbReference type="InterPro" id="IPR020948">
    <property type="entry name" value="P_starv_induced_PsiE-like"/>
</dbReference>
<evidence type="ECO:0000256" key="4">
    <source>
        <dbReference type="ARBA" id="ARBA00022989"/>
    </source>
</evidence>
<dbReference type="RefSeq" id="WP_345454928.1">
    <property type="nucleotide sequence ID" value="NZ_BAABRV010000005.1"/>
</dbReference>
<comment type="subcellular location">
    <subcellularLocation>
        <location evidence="1">Cell membrane</location>
        <topology evidence="1">Multi-pass membrane protein</topology>
    </subcellularLocation>
</comment>